<proteinExistence type="predicted"/>
<gene>
    <name evidence="1" type="ORF">RHSIM_Rhsim07G0015000</name>
</gene>
<evidence type="ECO:0000313" key="2">
    <source>
        <dbReference type="Proteomes" id="UP000626092"/>
    </source>
</evidence>
<evidence type="ECO:0000313" key="1">
    <source>
        <dbReference type="EMBL" id="KAF7137422.1"/>
    </source>
</evidence>
<organism evidence="1 2">
    <name type="scientific">Rhododendron simsii</name>
    <name type="common">Sims's rhododendron</name>
    <dbReference type="NCBI Taxonomy" id="118357"/>
    <lineage>
        <taxon>Eukaryota</taxon>
        <taxon>Viridiplantae</taxon>
        <taxon>Streptophyta</taxon>
        <taxon>Embryophyta</taxon>
        <taxon>Tracheophyta</taxon>
        <taxon>Spermatophyta</taxon>
        <taxon>Magnoliopsida</taxon>
        <taxon>eudicotyledons</taxon>
        <taxon>Gunneridae</taxon>
        <taxon>Pentapetalae</taxon>
        <taxon>asterids</taxon>
        <taxon>Ericales</taxon>
        <taxon>Ericaceae</taxon>
        <taxon>Ericoideae</taxon>
        <taxon>Rhodoreae</taxon>
        <taxon>Rhododendron</taxon>
    </lineage>
</organism>
<dbReference type="Proteomes" id="UP000626092">
    <property type="component" value="Unassembled WGS sequence"/>
</dbReference>
<reference evidence="1" key="1">
    <citation type="submission" date="2019-11" db="EMBL/GenBank/DDBJ databases">
        <authorList>
            <person name="Liu Y."/>
            <person name="Hou J."/>
            <person name="Li T.-Q."/>
            <person name="Guan C.-H."/>
            <person name="Wu X."/>
            <person name="Wu H.-Z."/>
            <person name="Ling F."/>
            <person name="Zhang R."/>
            <person name="Shi X.-G."/>
            <person name="Ren J.-P."/>
            <person name="Chen E.-F."/>
            <person name="Sun J.-M."/>
        </authorList>
    </citation>
    <scope>NUCLEOTIDE SEQUENCE</scope>
    <source>
        <strain evidence="1">Adult_tree_wgs_1</strain>
        <tissue evidence="1">Leaves</tissue>
    </source>
</reference>
<dbReference type="AlphaFoldDB" id="A0A834GKT1"/>
<accession>A0A834GKT1</accession>
<dbReference type="OrthoDB" id="10643493at2759"/>
<dbReference type="EMBL" id="WJXA01000007">
    <property type="protein sequence ID" value="KAF7137422.1"/>
    <property type="molecule type" value="Genomic_DNA"/>
</dbReference>
<sequence length="233" mass="25522">MSTRLWTPNLIGEFMEFARDMQAALSTFVVASVVHVLISRNEVANWVASSAKKGSSEGFGQLINLNKSCVVFSSNTPKEDRQELAPVLGVPLQAWRLLNWENGLWARVLKGNTSLTAPFGKLKKGPHLVGAGKAFLLGEIFRLKIAFGKLPLANCLWQVSNGKSVNILRDKWAPGCSSITGTTSFLVQTVADLILPGKAHWNEALIRNTFDPLISTRIFSIPLPHTTTVDNLI</sequence>
<name>A0A834GKT1_RHOSS</name>
<comment type="caution">
    <text evidence="1">The sequence shown here is derived from an EMBL/GenBank/DDBJ whole genome shotgun (WGS) entry which is preliminary data.</text>
</comment>
<protein>
    <submittedName>
        <fullName evidence="1">Uncharacterized protein</fullName>
    </submittedName>
</protein>
<keyword evidence="2" id="KW-1185">Reference proteome</keyword>